<reference evidence="2" key="1">
    <citation type="submission" date="2024-07" db="EMBL/GenBank/DDBJ databases">
        <authorList>
            <person name="Yu S.T."/>
        </authorList>
    </citation>
    <scope>NUCLEOTIDE SEQUENCE</scope>
    <source>
        <strain evidence="2">R08</strain>
    </source>
</reference>
<accession>A0AB39MQK0</accession>
<evidence type="ECO:0008006" key="3">
    <source>
        <dbReference type="Google" id="ProtNLM"/>
    </source>
</evidence>
<dbReference type="AlphaFoldDB" id="A0AB39MQK0"/>
<sequence length="806" mass="84910">MARLRLRSTPVGDVLLIHPKGRYDDRAAAFASGIAEDPLHTLVVVDLPADALVTEWEGVARLLSSPRHGSPRLVFGRGTGDDIRTACRLLAERLEREVLAPDGDLVPTVTGGLFVPGDDGAAWLRFRPGRDPEPEAQRYPKPHWEFTAPTRTGPAGAHTVAQPVPAGVWLRHTDHDPLAARHHRAVETVPTDPHLFLLVLGSPGTPPLALDDVARFWDTVLPGVRPAARFVLHGSLDTPVDQEPGQTLADILNHQVTLYDALPYAEPEGRPVPAESTYLPSATHTPGITPGPAPQREPAPGVPIPQSPPPIRTESGGGAPHGQTDTKDLPEALTSPDDSEDSHDSDDTDLSEAPTVRNDGEPHLPAPEPTDNGAADLEEAPTIRNTRRTRARKTPDPTPAADPARAPDPASEPPRTPLPAPTPISAETPATPPAPVLTLALAAPPIPQPDSAPTPTPSPAPTPSLAPAQRLAPPIAPRFRLESGAPEPEPPVAGDVGTSVAADTPAAATGTGPAPGTTPVIGGAAAGPGVRVQPVPRASACALPPERGIAQEREWLRRTLSEQYNAVAGSVSRVMSESPGLRGGSRTEVADALTDLVAVRLYLSGDSRQADAVVREAVAGPHVPLARCVTAGLRRLPSYRGPALLRTRLGDAERAWYREGRLATEWAFCHARTSLHPGPQGGGATDVLIWSMTARRTSSLDPAVPDRVLFLPGTAFKVLRAEGSVVLMRELSPSETTQDSRTTQEGRSGQDGRRDVPAKFDEIAVKGLEKILDALERTGTDAAAVSADPPGLIVTPRAVRTEGAKP</sequence>
<dbReference type="EMBL" id="CP163431">
    <property type="protein sequence ID" value="XDQ07263.1"/>
    <property type="molecule type" value="Genomic_DNA"/>
</dbReference>
<feature type="compositionally biased region" description="Pro residues" evidence="1">
    <location>
        <begin position="410"/>
        <end position="422"/>
    </location>
</feature>
<feature type="compositionally biased region" description="Pro residues" evidence="1">
    <location>
        <begin position="444"/>
        <end position="464"/>
    </location>
</feature>
<dbReference type="Gene3D" id="3.90.176.10">
    <property type="entry name" value="Toxin ADP-ribosyltransferase, Chain A, domain 1"/>
    <property type="match status" value="1"/>
</dbReference>
<feature type="compositionally biased region" description="Basic and acidic residues" evidence="1">
    <location>
        <begin position="742"/>
        <end position="757"/>
    </location>
</feature>
<feature type="compositionally biased region" description="Acidic residues" evidence="1">
    <location>
        <begin position="337"/>
        <end position="350"/>
    </location>
</feature>
<evidence type="ECO:0000256" key="1">
    <source>
        <dbReference type="SAM" id="MobiDB-lite"/>
    </source>
</evidence>
<name>A0AB39MQK0_9ACTN</name>
<organism evidence="2">
    <name type="scientific">Streptomyces sp. R08</name>
    <dbReference type="NCBI Taxonomy" id="3238624"/>
    <lineage>
        <taxon>Bacteria</taxon>
        <taxon>Bacillati</taxon>
        <taxon>Actinomycetota</taxon>
        <taxon>Actinomycetes</taxon>
        <taxon>Kitasatosporales</taxon>
        <taxon>Streptomycetaceae</taxon>
        <taxon>Streptomyces</taxon>
    </lineage>
</organism>
<feature type="compositionally biased region" description="Low complexity" evidence="1">
    <location>
        <begin position="500"/>
        <end position="522"/>
    </location>
</feature>
<proteinExistence type="predicted"/>
<feature type="region of interest" description="Disordered" evidence="1">
    <location>
        <begin position="267"/>
        <end position="522"/>
    </location>
</feature>
<feature type="compositionally biased region" description="Low complexity" evidence="1">
    <location>
        <begin position="399"/>
        <end position="409"/>
    </location>
</feature>
<feature type="compositionally biased region" description="Pro residues" evidence="1">
    <location>
        <begin position="289"/>
        <end position="311"/>
    </location>
</feature>
<evidence type="ECO:0000313" key="2">
    <source>
        <dbReference type="EMBL" id="XDQ07263.1"/>
    </source>
</evidence>
<dbReference type="RefSeq" id="WP_369192061.1">
    <property type="nucleotide sequence ID" value="NZ_CP163431.1"/>
</dbReference>
<protein>
    <recommendedName>
        <fullName evidence="3">ADP ribosyltransferase domain-containing protein</fullName>
    </recommendedName>
</protein>
<feature type="region of interest" description="Disordered" evidence="1">
    <location>
        <begin position="730"/>
        <end position="757"/>
    </location>
</feature>
<gene>
    <name evidence="2" type="ORF">AB5J58_46875</name>
</gene>
<feature type="region of interest" description="Disordered" evidence="1">
    <location>
        <begin position="781"/>
        <end position="806"/>
    </location>
</feature>